<evidence type="ECO:0000313" key="2">
    <source>
        <dbReference type="Proteomes" id="UP001056384"/>
    </source>
</evidence>
<protein>
    <submittedName>
        <fullName evidence="1">Uncharacterized protein</fullName>
    </submittedName>
</protein>
<accession>A0A9Q9AL97</accession>
<sequence length="127" mass="13925">MIPHNIPTASAPTEHSPATSLFTTAIATLQNLLSLSPFPTTPQPLLTTLDAYDSALSLWYTPARDSIANFRDRNILVHLSSAYSRAVAEGAAIPAQIPVHAEEVFPVSPSRETMRLLQEEIFRVWKG</sequence>
<reference evidence="1" key="1">
    <citation type="submission" date="2022-06" db="EMBL/GenBank/DDBJ databases">
        <title>Complete genome sequences of two strains of the flax pathogen Septoria linicola.</title>
        <authorList>
            <person name="Lapalu N."/>
            <person name="Simon A."/>
            <person name="Demenou B."/>
            <person name="Paumier D."/>
            <person name="Guillot M.-P."/>
            <person name="Gout L."/>
            <person name="Valade R."/>
        </authorList>
    </citation>
    <scope>NUCLEOTIDE SEQUENCE</scope>
    <source>
        <strain evidence="1">SE15195</strain>
    </source>
</reference>
<name>A0A9Q9AL97_9PEZI</name>
<proteinExistence type="predicted"/>
<evidence type="ECO:0000313" key="1">
    <source>
        <dbReference type="EMBL" id="USW48520.1"/>
    </source>
</evidence>
<dbReference type="Proteomes" id="UP001056384">
    <property type="component" value="Chromosome 1"/>
</dbReference>
<dbReference type="EMBL" id="CP099418">
    <property type="protein sequence ID" value="USW48520.1"/>
    <property type="molecule type" value="Genomic_DNA"/>
</dbReference>
<gene>
    <name evidence="1" type="ORF">Slin15195_G018390</name>
</gene>
<keyword evidence="2" id="KW-1185">Reference proteome</keyword>
<organism evidence="1 2">
    <name type="scientific">Septoria linicola</name>
    <dbReference type="NCBI Taxonomy" id="215465"/>
    <lineage>
        <taxon>Eukaryota</taxon>
        <taxon>Fungi</taxon>
        <taxon>Dikarya</taxon>
        <taxon>Ascomycota</taxon>
        <taxon>Pezizomycotina</taxon>
        <taxon>Dothideomycetes</taxon>
        <taxon>Dothideomycetidae</taxon>
        <taxon>Mycosphaerellales</taxon>
        <taxon>Mycosphaerellaceae</taxon>
        <taxon>Septoria</taxon>
    </lineage>
</organism>
<dbReference type="AlphaFoldDB" id="A0A9Q9AL97"/>